<evidence type="ECO:0000313" key="2">
    <source>
        <dbReference type="Proteomes" id="UP000256877"/>
    </source>
</evidence>
<dbReference type="Proteomes" id="UP000256877">
    <property type="component" value="Unassembled WGS sequence"/>
</dbReference>
<reference evidence="1 2" key="1">
    <citation type="submission" date="2017-07" db="EMBL/GenBank/DDBJ databases">
        <title>Draft genome sequence of aerobic hyperthermophilic archaea, Pyrobaculum aerophilum YKB31 and YKB32.</title>
        <authorList>
            <person name="Mochizuki T."/>
            <person name="Berliner A.J."/>
            <person name="Yoshida-Takashima Y."/>
            <person name="Takaki Y."/>
            <person name="Nunoura T."/>
            <person name="Takai K."/>
        </authorList>
    </citation>
    <scope>NUCLEOTIDE SEQUENCE [LARGE SCALE GENOMIC DNA]</scope>
    <source>
        <strain evidence="1 2">YKB32</strain>
    </source>
</reference>
<dbReference type="RefSeq" id="WP_258871823.1">
    <property type="nucleotide sequence ID" value="NZ_NMUF01000018.1"/>
</dbReference>
<evidence type="ECO:0000313" key="1">
    <source>
        <dbReference type="EMBL" id="RFA98383.1"/>
    </source>
</evidence>
<proteinExistence type="predicted"/>
<protein>
    <submittedName>
        <fullName evidence="1">Uncharacterized protein</fullName>
    </submittedName>
</protein>
<comment type="caution">
    <text evidence="1">The sequence shown here is derived from an EMBL/GenBank/DDBJ whole genome shotgun (WGS) entry which is preliminary data.</text>
</comment>
<dbReference type="AlphaFoldDB" id="A0A371R3M9"/>
<sequence length="647" mass="70817">MHNQTKTVLALLMLTTLAAIAFAQYGPGQALPSAFDVILQINDARGAYGTGYDLCAPWNKSLVNYPPYKFAAGKNFTLIIRETASSPKYPSQFQDYRVSAVANDTGFVRFNINIPGGVDVTKKTNWYVAIVVEWPRPGTYFLVFNQTFTGASLLDIIGYLSGRPDLKTVVTENITIAPSRTTTIALKNQPVSVIKQNNTYIEIKADTYGYPLVELQINGTTKVTAGVITLKVNAPKGSVQYNSATQTITVNSGNGNATITYIATYTFTGPWGVLKVTNGAGRFGNLSSSVIHTFYIGVNTLGKQFTLTFTRTVTIAGTTITLDDNVAPATGPTNYLLQYDPLVTAVFGPFTYLATYVTSFGTAGKADLKIDPTQVAYNHYIYITIEGSRGVVIQSKNDAFTTAGRLRHVAQTLNKTAGRGTGVNVPMSCGLIIWNMTMYTVKITGLLDLKGNPIFNPENFRYKIQLKVGDSWVTLDRAQASWRLTLGDVKAVLNQVCGTISTASDIMNCYRNLGPDGFRRAVLSLYEPVTLSRLGGLLQLTNTDVKVSTVDLTTKLVVEYSYTAVQDTVKAIVFEAPLAEPANFEVVLPVSVLPIQIRLWRWSNYSLPPAVPTPREYFYTDPLDLASLRFEVSGDTMYINRMAYDAP</sequence>
<accession>A0A371R3M9</accession>
<dbReference type="EMBL" id="NMUF01000018">
    <property type="protein sequence ID" value="RFA98383.1"/>
    <property type="molecule type" value="Genomic_DNA"/>
</dbReference>
<gene>
    <name evidence="1" type="ORF">CGL52_07510</name>
</gene>
<organism evidence="1 2">
    <name type="scientific">Pyrobaculum aerophilum</name>
    <dbReference type="NCBI Taxonomy" id="13773"/>
    <lineage>
        <taxon>Archaea</taxon>
        <taxon>Thermoproteota</taxon>
        <taxon>Thermoprotei</taxon>
        <taxon>Thermoproteales</taxon>
        <taxon>Thermoproteaceae</taxon>
        <taxon>Pyrobaculum</taxon>
    </lineage>
</organism>
<name>A0A371R3M9_9CREN</name>